<dbReference type="InterPro" id="IPR027296">
    <property type="entry name" value="DFF-C"/>
</dbReference>
<evidence type="ECO:0000259" key="2">
    <source>
        <dbReference type="Pfam" id="PF09033"/>
    </source>
</evidence>
<feature type="domain" description="DNA fragmentation factor 45kDa middle" evidence="2">
    <location>
        <begin position="1"/>
        <end position="124"/>
    </location>
</feature>
<gene>
    <name evidence="4" type="primary">DFFA</name>
</gene>
<dbReference type="GeneID" id="102387738"/>
<sequence length="189" mass="21269">MSEEDLQVLIDVPCIELAEELSQSQPQVQVLQDTLQQVLDRREEERQSKQLLELYLEALKKEGSIISKAAEPEAALRGDVDVVDAGASNPDTSTKITLSDQILTALKEKPAPELSLDSQDLELVFKEDTEVLALALSWDKQKTEALQQACDQELSRRLQQVQALQSLRSMSKVKKSLPWGDWLSSKRRK</sequence>
<dbReference type="RefSeq" id="XP_025067056.1">
    <property type="nucleotide sequence ID" value="XM_025211271.1"/>
</dbReference>
<keyword evidence="3" id="KW-1185">Reference proteome</keyword>
<reference evidence="4" key="1">
    <citation type="submission" date="2025-08" db="UniProtKB">
        <authorList>
            <consortium name="RefSeq"/>
        </authorList>
    </citation>
    <scope>IDENTIFICATION</scope>
</reference>
<dbReference type="AlphaFoldDB" id="A0A3Q0H4P3"/>
<keyword evidence="1" id="KW-0175">Coiled coil</keyword>
<dbReference type="Pfam" id="PF09033">
    <property type="entry name" value="DFF-C"/>
    <property type="match status" value="1"/>
</dbReference>
<dbReference type="KEGG" id="asn:102387738"/>
<evidence type="ECO:0000313" key="4">
    <source>
        <dbReference type="RefSeq" id="XP_025067056.1"/>
    </source>
</evidence>
<dbReference type="FunFam" id="1.10.1490.10:FF:000002">
    <property type="entry name" value="DNA fragmentation factor subunit alpha"/>
    <property type="match status" value="1"/>
</dbReference>
<dbReference type="Gene3D" id="1.10.1490.10">
    <property type="entry name" value="C-terminal domain of DFF45/ICAD (DFF-C domain)"/>
    <property type="match status" value="2"/>
</dbReference>
<dbReference type="Proteomes" id="UP000189705">
    <property type="component" value="Unplaced"/>
</dbReference>
<evidence type="ECO:0000256" key="1">
    <source>
        <dbReference type="SAM" id="Coils"/>
    </source>
</evidence>
<name>A0A3Q0H4P3_ALLSI</name>
<protein>
    <submittedName>
        <fullName evidence="4">DNAation factor subunit alpha</fullName>
    </submittedName>
</protein>
<organism evidence="3 4">
    <name type="scientific">Alligator sinensis</name>
    <name type="common">Chinese alligator</name>
    <dbReference type="NCBI Taxonomy" id="38654"/>
    <lineage>
        <taxon>Eukaryota</taxon>
        <taxon>Metazoa</taxon>
        <taxon>Chordata</taxon>
        <taxon>Craniata</taxon>
        <taxon>Vertebrata</taxon>
        <taxon>Euteleostomi</taxon>
        <taxon>Archelosauria</taxon>
        <taxon>Archosauria</taxon>
        <taxon>Crocodylia</taxon>
        <taxon>Alligatoridae</taxon>
        <taxon>Alligatorinae</taxon>
        <taxon>Alligator</taxon>
    </lineage>
</organism>
<dbReference type="InParanoid" id="A0A3Q0H4P3"/>
<feature type="coiled-coil region" evidence="1">
    <location>
        <begin position="28"/>
        <end position="62"/>
    </location>
</feature>
<dbReference type="STRING" id="38654.A0A3Q0H4P3"/>
<proteinExistence type="predicted"/>
<dbReference type="CTD" id="1676"/>
<evidence type="ECO:0000313" key="3">
    <source>
        <dbReference type="Proteomes" id="UP000189705"/>
    </source>
</evidence>
<accession>A0A3Q0H4P3</accession>
<dbReference type="InterPro" id="IPR015121">
    <property type="entry name" value="DNA_fragmentation_mid_dom"/>
</dbReference>
<dbReference type="SUPFAM" id="SSF81783">
    <property type="entry name" value="C-terminal domain of DFF45/ICAD (DFF-C domain)"/>
    <property type="match status" value="1"/>
</dbReference>